<dbReference type="Gene3D" id="1.20.1260.10">
    <property type="match status" value="1"/>
</dbReference>
<evidence type="ECO:0000259" key="1">
    <source>
        <dbReference type="Pfam" id="PF14530"/>
    </source>
</evidence>
<organism evidence="2">
    <name type="scientific">uncultured Nocardioidaceae bacterium</name>
    <dbReference type="NCBI Taxonomy" id="253824"/>
    <lineage>
        <taxon>Bacteria</taxon>
        <taxon>Bacillati</taxon>
        <taxon>Actinomycetota</taxon>
        <taxon>Actinomycetes</taxon>
        <taxon>Propionibacteriales</taxon>
        <taxon>Nocardioidaceae</taxon>
        <taxon>environmental samples</taxon>
    </lineage>
</organism>
<feature type="domain" description="DUF4439" evidence="1">
    <location>
        <begin position="6"/>
        <end position="140"/>
    </location>
</feature>
<dbReference type="CDD" id="cd00657">
    <property type="entry name" value="Ferritin_like"/>
    <property type="match status" value="1"/>
</dbReference>
<dbReference type="InterPro" id="IPR009078">
    <property type="entry name" value="Ferritin-like_SF"/>
</dbReference>
<sequence>MTPMRALQETLAAEHAAVYVYALLGGRLSASEHPGPAILLRDAYDAHLERRDRLRGVIAGLGDTPEPAAPAYRVDAEDRSPASLLRIGRLTEERCAAVYAQLVAASTGSRRRWAIEALSDSAVRALGLGAPAAAYPGLPEL</sequence>
<dbReference type="AlphaFoldDB" id="A0A6J4LG27"/>
<dbReference type="InterPro" id="IPR012347">
    <property type="entry name" value="Ferritin-like"/>
</dbReference>
<dbReference type="InterPro" id="IPR029447">
    <property type="entry name" value="DUF4439"/>
</dbReference>
<dbReference type="SUPFAM" id="SSF47240">
    <property type="entry name" value="Ferritin-like"/>
    <property type="match status" value="1"/>
</dbReference>
<reference evidence="2" key="1">
    <citation type="submission" date="2020-02" db="EMBL/GenBank/DDBJ databases">
        <authorList>
            <person name="Meier V. D."/>
        </authorList>
    </citation>
    <scope>NUCLEOTIDE SEQUENCE</scope>
    <source>
        <strain evidence="2">AVDCRST_MAG34</strain>
    </source>
</reference>
<name>A0A6J4LG27_9ACTN</name>
<dbReference type="Pfam" id="PF14530">
    <property type="entry name" value="DUF4439"/>
    <property type="match status" value="1"/>
</dbReference>
<evidence type="ECO:0000313" key="2">
    <source>
        <dbReference type="EMBL" id="CAA9330732.1"/>
    </source>
</evidence>
<proteinExistence type="predicted"/>
<accession>A0A6J4LG27</accession>
<protein>
    <recommendedName>
        <fullName evidence="1">DUF4439 domain-containing protein</fullName>
    </recommendedName>
</protein>
<dbReference type="EMBL" id="CADCUI010000008">
    <property type="protein sequence ID" value="CAA9330732.1"/>
    <property type="molecule type" value="Genomic_DNA"/>
</dbReference>
<gene>
    <name evidence="2" type="ORF">AVDCRST_MAG34-441</name>
</gene>